<feature type="region of interest" description="Disordered" evidence="2">
    <location>
        <begin position="384"/>
        <end position="423"/>
    </location>
</feature>
<keyword evidence="1" id="KW-0863">Zinc-finger</keyword>
<proteinExistence type="predicted"/>
<sequence length="423" mass="48416">MVHLEESRPNSGRREPKVERLDKTPAALELSQISQYEQIHCQPYGIPHKRIGDVILPAFLKTDQLFDLEERWQVGEKDVLLALSPGLFPNIQVLEPLFELAGDPMPQEPAGPVQGACAFRERMLELIDDKEVRIRGASGARCLFSLLPPWLLPQSFGKVAVFLADPRYLIMRQLQLWEMFKRCHADKGKGCGCATLQLQESDFLRSYLEEDCSLSGEEMTRLARWALEEYRQPDKVKIFFVEDFVAEPDVALRGLARFLGVPDDAEVLEKAISKLEAMRPHGLFYPRQDMLELQHFLTVTHKFEQLMADLPSNLQSIWEERVSLWPRLPNLRLATLGQSLQNHRMWVAPQWWAAHSAELCKPCSFAPRGICRSGEDCEFCHAPSHRAPLRRPSKKERLRRMRKSARESEGSRGRTPSPDGLSS</sequence>
<dbReference type="AlphaFoldDB" id="A0AA36J191"/>
<keyword evidence="5" id="KW-1185">Reference proteome</keyword>
<evidence type="ECO:0000256" key="1">
    <source>
        <dbReference type="PROSITE-ProRule" id="PRU00723"/>
    </source>
</evidence>
<name>A0AA36J191_9DINO</name>
<feature type="zinc finger region" description="C3H1-type" evidence="1">
    <location>
        <begin position="362"/>
        <end position="384"/>
    </location>
</feature>
<comment type="caution">
    <text evidence="4">The sequence shown here is derived from an EMBL/GenBank/DDBJ whole genome shotgun (WGS) entry which is preliminary data.</text>
</comment>
<dbReference type="EMBL" id="CAUJNA010003261">
    <property type="protein sequence ID" value="CAJ1397257.1"/>
    <property type="molecule type" value="Genomic_DNA"/>
</dbReference>
<feature type="compositionally biased region" description="Basic residues" evidence="2">
    <location>
        <begin position="384"/>
        <end position="403"/>
    </location>
</feature>
<evidence type="ECO:0000313" key="5">
    <source>
        <dbReference type="Proteomes" id="UP001178507"/>
    </source>
</evidence>
<dbReference type="SUPFAM" id="SSF52540">
    <property type="entry name" value="P-loop containing nucleoside triphosphate hydrolases"/>
    <property type="match status" value="1"/>
</dbReference>
<feature type="domain" description="C3H1-type" evidence="3">
    <location>
        <begin position="362"/>
        <end position="384"/>
    </location>
</feature>
<dbReference type="Proteomes" id="UP001178507">
    <property type="component" value="Unassembled WGS sequence"/>
</dbReference>
<evidence type="ECO:0000313" key="4">
    <source>
        <dbReference type="EMBL" id="CAJ1397257.1"/>
    </source>
</evidence>
<accession>A0AA36J191</accession>
<reference evidence="4" key="1">
    <citation type="submission" date="2023-08" db="EMBL/GenBank/DDBJ databases">
        <authorList>
            <person name="Chen Y."/>
            <person name="Shah S."/>
            <person name="Dougan E. K."/>
            <person name="Thang M."/>
            <person name="Chan C."/>
        </authorList>
    </citation>
    <scope>NUCLEOTIDE SEQUENCE</scope>
</reference>
<keyword evidence="1" id="KW-0862">Zinc</keyword>
<organism evidence="4 5">
    <name type="scientific">Effrenium voratum</name>
    <dbReference type="NCBI Taxonomy" id="2562239"/>
    <lineage>
        <taxon>Eukaryota</taxon>
        <taxon>Sar</taxon>
        <taxon>Alveolata</taxon>
        <taxon>Dinophyceae</taxon>
        <taxon>Suessiales</taxon>
        <taxon>Symbiodiniaceae</taxon>
        <taxon>Effrenium</taxon>
    </lineage>
</organism>
<dbReference type="InterPro" id="IPR027417">
    <property type="entry name" value="P-loop_NTPase"/>
</dbReference>
<protein>
    <recommendedName>
        <fullName evidence="3">C3H1-type domain-containing protein</fullName>
    </recommendedName>
</protein>
<evidence type="ECO:0000259" key="3">
    <source>
        <dbReference type="PROSITE" id="PS50103"/>
    </source>
</evidence>
<feature type="region of interest" description="Disordered" evidence="2">
    <location>
        <begin position="1"/>
        <end position="21"/>
    </location>
</feature>
<dbReference type="InterPro" id="IPR000571">
    <property type="entry name" value="Znf_CCCH"/>
</dbReference>
<gene>
    <name evidence="4" type="ORF">EVOR1521_LOCUS21309</name>
</gene>
<evidence type="ECO:0000256" key="2">
    <source>
        <dbReference type="SAM" id="MobiDB-lite"/>
    </source>
</evidence>
<keyword evidence="1" id="KW-0479">Metal-binding</keyword>
<dbReference type="Gene3D" id="3.40.50.300">
    <property type="entry name" value="P-loop containing nucleotide triphosphate hydrolases"/>
    <property type="match status" value="1"/>
</dbReference>
<dbReference type="PROSITE" id="PS50103">
    <property type="entry name" value="ZF_C3H1"/>
    <property type="match status" value="1"/>
</dbReference>
<dbReference type="GO" id="GO:0008270">
    <property type="term" value="F:zinc ion binding"/>
    <property type="evidence" value="ECO:0007669"/>
    <property type="project" value="UniProtKB-KW"/>
</dbReference>